<dbReference type="eggNOG" id="COG1357">
    <property type="taxonomic scope" value="Bacteria"/>
</dbReference>
<comment type="caution">
    <text evidence="1">The sequence shown here is derived from an EMBL/GenBank/DDBJ whole genome shotgun (WGS) entry which is preliminary data.</text>
</comment>
<dbReference type="Pfam" id="PF00805">
    <property type="entry name" value="Pentapeptide"/>
    <property type="match status" value="2"/>
</dbReference>
<dbReference type="Gene3D" id="2.160.20.80">
    <property type="entry name" value="E3 ubiquitin-protein ligase SopA"/>
    <property type="match status" value="1"/>
</dbReference>
<dbReference type="PANTHER" id="PTHR14136">
    <property type="entry name" value="BTB_POZ DOMAIN-CONTAINING PROTEIN KCTD9"/>
    <property type="match status" value="1"/>
</dbReference>
<dbReference type="AlphaFoldDB" id="A0A0L6JP89"/>
<reference evidence="2" key="1">
    <citation type="submission" date="2015-07" db="EMBL/GenBank/DDBJ databases">
        <title>Near-Complete Genome Sequence of the Cellulolytic Bacterium Bacteroides (Pseudobacteroides) cellulosolvens ATCC 35603.</title>
        <authorList>
            <person name="Dassa B."/>
            <person name="Utturkar S.M."/>
            <person name="Klingeman D.M."/>
            <person name="Hurt R.A."/>
            <person name="Keller M."/>
            <person name="Xu J."/>
            <person name="Reddy Y.H.K."/>
            <person name="Borovok I."/>
            <person name="Grinberg I.R."/>
            <person name="Lamed R."/>
            <person name="Zhivin O."/>
            <person name="Bayer E.A."/>
            <person name="Brown S.D."/>
        </authorList>
    </citation>
    <scope>NUCLEOTIDE SEQUENCE [LARGE SCALE GENOMIC DNA]</scope>
    <source>
        <strain evidence="2">DSM 2933</strain>
    </source>
</reference>
<protein>
    <submittedName>
        <fullName evidence="1">Pentapeptide repeat protein</fullName>
    </submittedName>
</protein>
<name>A0A0L6JP89_9FIRM</name>
<evidence type="ECO:0000313" key="2">
    <source>
        <dbReference type="Proteomes" id="UP000036923"/>
    </source>
</evidence>
<dbReference type="PANTHER" id="PTHR14136:SF17">
    <property type="entry name" value="BTB_POZ DOMAIN-CONTAINING PROTEIN KCTD9"/>
    <property type="match status" value="1"/>
</dbReference>
<accession>A0A0L6JP89</accession>
<dbReference type="PROSITE" id="PS51257">
    <property type="entry name" value="PROKAR_LIPOPROTEIN"/>
    <property type="match status" value="1"/>
</dbReference>
<dbReference type="STRING" id="398512.Bccel_2869"/>
<dbReference type="EMBL" id="LGTC01000001">
    <property type="protein sequence ID" value="KNY27598.1"/>
    <property type="molecule type" value="Genomic_DNA"/>
</dbReference>
<dbReference type="SUPFAM" id="SSF141571">
    <property type="entry name" value="Pentapeptide repeat-like"/>
    <property type="match status" value="1"/>
</dbReference>
<dbReference type="InterPro" id="IPR001646">
    <property type="entry name" value="5peptide_repeat"/>
</dbReference>
<proteinExistence type="predicted"/>
<organism evidence="1 2">
    <name type="scientific">Pseudobacteroides cellulosolvens ATCC 35603 = DSM 2933</name>
    <dbReference type="NCBI Taxonomy" id="398512"/>
    <lineage>
        <taxon>Bacteria</taxon>
        <taxon>Bacillati</taxon>
        <taxon>Bacillota</taxon>
        <taxon>Clostridia</taxon>
        <taxon>Eubacteriales</taxon>
        <taxon>Oscillospiraceae</taxon>
        <taxon>Pseudobacteroides</taxon>
    </lineage>
</organism>
<evidence type="ECO:0000313" key="1">
    <source>
        <dbReference type="EMBL" id="KNY27598.1"/>
    </source>
</evidence>
<dbReference type="OrthoDB" id="2943141at2"/>
<dbReference type="Proteomes" id="UP000036923">
    <property type="component" value="Unassembled WGS sequence"/>
</dbReference>
<gene>
    <name evidence="1" type="ORF">Bccel_2869</name>
</gene>
<dbReference type="InterPro" id="IPR051082">
    <property type="entry name" value="Pentapeptide-BTB/POZ_domain"/>
</dbReference>
<sequence precursor="true">MKGILFSLFVMSFTVILSSCGFSTDSKNNVMVESKIMNYEESCKYLKEMNLIEDGDNPPLLDKMPQYDDEEPFGINFFRTDISDVDLSNLTIPRTYFGRTEIKNVSFKFTNLSESNVCWNDLIEVDFTNANLSNCDMRASIYKNVKFNYANLENVDFRYSSFENCDFTGAVMKGVKITKEKASLLKLEDEQIDEISWKNSEGEEPNGG</sequence>
<dbReference type="RefSeq" id="WP_152966011.1">
    <property type="nucleotide sequence ID" value="NZ_LGTC01000001.1"/>
</dbReference>
<keyword evidence="2" id="KW-1185">Reference proteome</keyword>